<feature type="compositionally biased region" description="Pro residues" evidence="1">
    <location>
        <begin position="66"/>
        <end position="87"/>
    </location>
</feature>
<feature type="compositionally biased region" description="Polar residues" evidence="1">
    <location>
        <begin position="119"/>
        <end position="128"/>
    </location>
</feature>
<evidence type="ECO:0000313" key="2">
    <source>
        <dbReference type="EMBL" id="TCS85852.1"/>
    </source>
</evidence>
<evidence type="ECO:0000256" key="1">
    <source>
        <dbReference type="SAM" id="MobiDB-lite"/>
    </source>
</evidence>
<dbReference type="Proteomes" id="UP000295807">
    <property type="component" value="Unassembled WGS sequence"/>
</dbReference>
<feature type="compositionally biased region" description="Basic and acidic residues" evidence="1">
    <location>
        <begin position="133"/>
        <end position="142"/>
    </location>
</feature>
<proteinExistence type="predicted"/>
<protein>
    <submittedName>
        <fullName evidence="2">Uncharacterized protein</fullName>
    </submittedName>
</protein>
<accession>A0A4R3KPQ0</accession>
<keyword evidence="3" id="KW-1185">Reference proteome</keyword>
<dbReference type="EMBL" id="SMAD01000010">
    <property type="protein sequence ID" value="TCS85852.1"/>
    <property type="molecule type" value="Genomic_DNA"/>
</dbReference>
<evidence type="ECO:0000313" key="3">
    <source>
        <dbReference type="Proteomes" id="UP000295807"/>
    </source>
</evidence>
<feature type="region of interest" description="Disordered" evidence="1">
    <location>
        <begin position="1"/>
        <end position="142"/>
    </location>
</feature>
<organism evidence="2 3">
    <name type="scientific">Anseongella ginsenosidimutans</name>
    <dbReference type="NCBI Taxonomy" id="496056"/>
    <lineage>
        <taxon>Bacteria</taxon>
        <taxon>Pseudomonadati</taxon>
        <taxon>Bacteroidota</taxon>
        <taxon>Sphingobacteriia</taxon>
        <taxon>Sphingobacteriales</taxon>
        <taxon>Sphingobacteriaceae</taxon>
        <taxon>Anseongella</taxon>
    </lineage>
</organism>
<gene>
    <name evidence="2" type="ORF">EDD80_11050</name>
</gene>
<comment type="caution">
    <text evidence="2">The sequence shown here is derived from an EMBL/GenBank/DDBJ whole genome shotgun (WGS) entry which is preliminary data.</text>
</comment>
<reference evidence="2 3" key="1">
    <citation type="submission" date="2019-03" db="EMBL/GenBank/DDBJ databases">
        <title>Genomic Encyclopedia of Type Strains, Phase IV (KMG-IV): sequencing the most valuable type-strain genomes for metagenomic binning, comparative biology and taxonomic classification.</title>
        <authorList>
            <person name="Goeker M."/>
        </authorList>
    </citation>
    <scope>NUCLEOTIDE SEQUENCE [LARGE SCALE GENOMIC DNA]</scope>
    <source>
        <strain evidence="2 3">DSM 21100</strain>
    </source>
</reference>
<name>A0A4R3KPQ0_9SPHI</name>
<sequence length="142" mass="15622">MKMFQDQFTPYSFPIPNSPPHLYLNTPAPTPHIHYINNTSPQPQPPKNKPTKSIRIPITQSAMRSDPPPINQPNPTPPAMRSEPPPSTNQTQPPTMRSEPPINQPNPYPASDAKRATPINPTKPQPQTVVKCPADKVSRGGA</sequence>
<feature type="compositionally biased region" description="Polar residues" evidence="1">
    <location>
        <begin position="1"/>
        <end position="10"/>
    </location>
</feature>
<dbReference type="PRINTS" id="PR01217">
    <property type="entry name" value="PRICHEXTENSN"/>
</dbReference>
<dbReference type="AlphaFoldDB" id="A0A4R3KPQ0"/>